<dbReference type="GO" id="GO:0003723">
    <property type="term" value="F:RNA binding"/>
    <property type="evidence" value="ECO:0007669"/>
    <property type="project" value="UniProtKB-UniRule"/>
</dbReference>
<evidence type="ECO:0000256" key="2">
    <source>
        <dbReference type="ARBA" id="ARBA00022884"/>
    </source>
</evidence>
<sequence length="663" mass="74671">MTTIVRLQGLPPVADSFDIRQFFYGLNIPRGGVYITGGKYGEAFIIFGTFEDAQYAMSLSGRPLKTSFIYLSFSNEAELRRALEVYRIGPSESLGGLSSGVGSRVARPPGSLKPSFLYIHGMSQKITKVELREFFKGFTVDDVIFLKFVSGVRNGNALIKFKSPNEASDALKLDGVFLGGSPVTLRLSDEEEWNKNGGDSSVHKREHSPPRRSPRRSPRRTPRRSPPRRSLRRSPPRRRRSRTRSRSPRRERRRSPYIREFYVHLINVSYRAEKADIKKFFFDLDMDDSHITFLLDKDGKRTREAFAMFTTQKDYKRALNLNLESFKGHTINILPISKRGMVELIERRKSRSSRDRSSKRSVGSQEHKKYIFLRNFASDITKADVIAFFKDFALKEDDVTLLNDDKGVGLGEALAKFSDEKEASKAEKLNHEKYQGTEILLSRISEEQINSLTKGASANKESKLEDSSVSQGNEVSDSADESAMAQEADNDQKTPSDSTKETDPVNENDADKENEDKEENDADKENEGDNETEMDDDKENDIEEDMDDSEPSENPLDSSDPLQDASSMACLDKSMLQLEDGINGDNEDLAEGTTLVFIRNLPVTITSDEILDFLHDYTVSSVNLKYIGKGEATVRMSDADAKSAIETLNKKEVGLKQVLLSLI</sequence>
<feature type="compositionally biased region" description="Polar residues" evidence="4">
    <location>
        <begin position="467"/>
        <end position="476"/>
    </location>
</feature>
<evidence type="ECO:0000313" key="6">
    <source>
        <dbReference type="EMBL" id="DBA24126.1"/>
    </source>
</evidence>
<evidence type="ECO:0000259" key="5">
    <source>
        <dbReference type="PROSITE" id="PS50102"/>
    </source>
</evidence>
<feature type="compositionally biased region" description="Basic residues" evidence="4">
    <location>
        <begin position="210"/>
        <end position="252"/>
    </location>
</feature>
<feature type="domain" description="RRM" evidence="5">
    <location>
        <begin position="115"/>
        <end position="190"/>
    </location>
</feature>
<keyword evidence="7" id="KW-1185">Reference proteome</keyword>
<evidence type="ECO:0000256" key="3">
    <source>
        <dbReference type="PROSITE-ProRule" id="PRU00176"/>
    </source>
</evidence>
<protein>
    <recommendedName>
        <fullName evidence="5">RRM domain-containing protein</fullName>
    </recommendedName>
</protein>
<evidence type="ECO:0000313" key="7">
    <source>
        <dbReference type="Proteomes" id="UP001181693"/>
    </source>
</evidence>
<feature type="region of interest" description="Disordered" evidence="4">
    <location>
        <begin position="453"/>
        <end position="564"/>
    </location>
</feature>
<keyword evidence="2 3" id="KW-0694">RNA-binding</keyword>
<dbReference type="SMART" id="SM00360">
    <property type="entry name" value="RRM"/>
    <property type="match status" value="5"/>
</dbReference>
<feature type="compositionally biased region" description="Polar residues" evidence="4">
    <location>
        <begin position="555"/>
        <end position="564"/>
    </location>
</feature>
<dbReference type="InterPro" id="IPR050666">
    <property type="entry name" value="ESRP"/>
</dbReference>
<keyword evidence="1" id="KW-0677">Repeat</keyword>
<name>A0AAV3AI78_PYXAD</name>
<dbReference type="EMBL" id="DYDO01000005">
    <property type="protein sequence ID" value="DBA24126.1"/>
    <property type="molecule type" value="Genomic_DNA"/>
</dbReference>
<evidence type="ECO:0000256" key="1">
    <source>
        <dbReference type="ARBA" id="ARBA00022737"/>
    </source>
</evidence>
<dbReference type="InterPro" id="IPR000504">
    <property type="entry name" value="RRM_dom"/>
</dbReference>
<evidence type="ECO:0000256" key="4">
    <source>
        <dbReference type="SAM" id="MobiDB-lite"/>
    </source>
</evidence>
<gene>
    <name evidence="6" type="ORF">GDO54_011826</name>
</gene>
<feature type="region of interest" description="Disordered" evidence="4">
    <location>
        <begin position="189"/>
        <end position="252"/>
    </location>
</feature>
<dbReference type="InterPro" id="IPR035979">
    <property type="entry name" value="RBD_domain_sf"/>
</dbReference>
<feature type="compositionally biased region" description="Acidic residues" evidence="4">
    <location>
        <begin position="516"/>
        <end position="551"/>
    </location>
</feature>
<dbReference type="PROSITE" id="PS50102">
    <property type="entry name" value="RRM"/>
    <property type="match status" value="3"/>
</dbReference>
<dbReference type="InterPro" id="IPR012677">
    <property type="entry name" value="Nucleotide-bd_a/b_plait_sf"/>
</dbReference>
<feature type="compositionally biased region" description="Basic and acidic residues" evidence="4">
    <location>
        <begin position="490"/>
        <end position="515"/>
    </location>
</feature>
<feature type="domain" description="RRM" evidence="5">
    <location>
        <begin position="369"/>
        <end position="446"/>
    </location>
</feature>
<dbReference type="Pfam" id="PF00076">
    <property type="entry name" value="RRM_1"/>
    <property type="match status" value="2"/>
</dbReference>
<comment type="caution">
    <text evidence="6">The sequence shown here is derived from an EMBL/GenBank/DDBJ whole genome shotgun (WGS) entry which is preliminary data.</text>
</comment>
<dbReference type="AlphaFoldDB" id="A0AAV3AI78"/>
<dbReference type="Proteomes" id="UP001181693">
    <property type="component" value="Unassembled WGS sequence"/>
</dbReference>
<dbReference type="PANTHER" id="PTHR13976">
    <property type="entry name" value="HETEROGENEOUS NUCLEAR RIBONUCLEOPROTEIN-RELATED"/>
    <property type="match status" value="1"/>
</dbReference>
<proteinExistence type="predicted"/>
<dbReference type="SUPFAM" id="SSF54928">
    <property type="entry name" value="RNA-binding domain, RBD"/>
    <property type="match status" value="4"/>
</dbReference>
<feature type="domain" description="RRM" evidence="5">
    <location>
        <begin position="3"/>
        <end position="76"/>
    </location>
</feature>
<organism evidence="6 7">
    <name type="scientific">Pyxicephalus adspersus</name>
    <name type="common">African bullfrog</name>
    <dbReference type="NCBI Taxonomy" id="30357"/>
    <lineage>
        <taxon>Eukaryota</taxon>
        <taxon>Metazoa</taxon>
        <taxon>Chordata</taxon>
        <taxon>Craniata</taxon>
        <taxon>Vertebrata</taxon>
        <taxon>Euteleostomi</taxon>
        <taxon>Amphibia</taxon>
        <taxon>Batrachia</taxon>
        <taxon>Anura</taxon>
        <taxon>Neobatrachia</taxon>
        <taxon>Ranoidea</taxon>
        <taxon>Pyxicephalidae</taxon>
        <taxon>Pyxicephalinae</taxon>
        <taxon>Pyxicephalus</taxon>
    </lineage>
</organism>
<dbReference type="Gene3D" id="3.30.70.330">
    <property type="match status" value="5"/>
</dbReference>
<accession>A0AAV3AI78</accession>
<reference evidence="6" key="1">
    <citation type="thesis" date="2020" institute="ProQuest LLC" country="789 East Eisenhower Parkway, Ann Arbor, MI, USA">
        <title>Comparative Genomics and Chromosome Evolution.</title>
        <authorList>
            <person name="Mudd A.B."/>
        </authorList>
    </citation>
    <scope>NUCLEOTIDE SEQUENCE</scope>
    <source>
        <strain evidence="6">1538</strain>
        <tissue evidence="6">Blood</tissue>
    </source>
</reference>